<dbReference type="InterPro" id="IPR023772">
    <property type="entry name" value="DNA-bd_HTH_TetR-type_CS"/>
</dbReference>
<dbReference type="PRINTS" id="PR00455">
    <property type="entry name" value="HTHTETR"/>
</dbReference>
<gene>
    <name evidence="4" type="ORF">TH6_08605</name>
</gene>
<evidence type="ECO:0000313" key="4">
    <source>
        <dbReference type="EMBL" id="RCK23087.1"/>
    </source>
</evidence>
<dbReference type="InterPro" id="IPR009057">
    <property type="entry name" value="Homeodomain-like_sf"/>
</dbReference>
<name>A0A367VD21_9PROT</name>
<dbReference type="PROSITE" id="PS50977">
    <property type="entry name" value="HTH_TETR_2"/>
    <property type="match status" value="1"/>
</dbReference>
<dbReference type="PANTHER" id="PTHR30055">
    <property type="entry name" value="HTH-TYPE TRANSCRIPTIONAL REGULATOR RUTR"/>
    <property type="match status" value="1"/>
</dbReference>
<keyword evidence="1 2" id="KW-0238">DNA-binding</keyword>
<sequence length="206" mass="22882">MNSRAAQRQQTRQKILDAARDCYGAGSFDAVSTREVAQRAGVAEGTIFNHFPTKEELVISCVGDQLAEAIEKGLYTMDPEWCFVDKVMHVASYRFTQVGLNPGLWQVIMQQVVFSPRKGAVQAIMESSGLIAAIQALIEEAQLSGELNPDLAPQLIRKTLMALFLFTIHEHFSTQNFDCQDMCATLRELLETQVKGLWACEPELAA</sequence>
<protein>
    <submittedName>
        <fullName evidence="4">Transcriptional regulator</fullName>
    </submittedName>
</protein>
<dbReference type="PROSITE" id="PS01081">
    <property type="entry name" value="HTH_TETR_1"/>
    <property type="match status" value="1"/>
</dbReference>
<feature type="DNA-binding region" description="H-T-H motif" evidence="2">
    <location>
        <begin position="32"/>
        <end position="51"/>
    </location>
</feature>
<evidence type="ECO:0000256" key="2">
    <source>
        <dbReference type="PROSITE-ProRule" id="PRU00335"/>
    </source>
</evidence>
<reference evidence="4 5" key="1">
    <citation type="submission" date="2014-07" db="EMBL/GenBank/DDBJ databases">
        <title>Draft genome sequence of Thalassospira profundimaris R8-17.</title>
        <authorList>
            <person name="Lai Q."/>
            <person name="Shao Z."/>
        </authorList>
    </citation>
    <scope>NUCLEOTIDE SEQUENCE [LARGE SCALE GENOMIC DNA]</scope>
    <source>
        <strain evidence="4 5">R8-17</strain>
    </source>
</reference>
<feature type="domain" description="HTH tetR-type" evidence="3">
    <location>
        <begin position="9"/>
        <end position="69"/>
    </location>
</feature>
<proteinExistence type="predicted"/>
<evidence type="ECO:0000256" key="1">
    <source>
        <dbReference type="ARBA" id="ARBA00023125"/>
    </source>
</evidence>
<dbReference type="AlphaFoldDB" id="A0A367VD21"/>
<evidence type="ECO:0000259" key="3">
    <source>
        <dbReference type="PROSITE" id="PS50977"/>
    </source>
</evidence>
<dbReference type="EMBL" id="JPWB01000003">
    <property type="protein sequence ID" value="RCK23087.1"/>
    <property type="molecule type" value="Genomic_DNA"/>
</dbReference>
<dbReference type="GO" id="GO:0003700">
    <property type="term" value="F:DNA-binding transcription factor activity"/>
    <property type="evidence" value="ECO:0007669"/>
    <property type="project" value="TreeGrafter"/>
</dbReference>
<dbReference type="InterPro" id="IPR050109">
    <property type="entry name" value="HTH-type_TetR-like_transc_reg"/>
</dbReference>
<dbReference type="Pfam" id="PF00440">
    <property type="entry name" value="TetR_N"/>
    <property type="match status" value="1"/>
</dbReference>
<dbReference type="GO" id="GO:0000976">
    <property type="term" value="F:transcription cis-regulatory region binding"/>
    <property type="evidence" value="ECO:0007669"/>
    <property type="project" value="TreeGrafter"/>
</dbReference>
<comment type="caution">
    <text evidence="4">The sequence shown here is derived from an EMBL/GenBank/DDBJ whole genome shotgun (WGS) entry which is preliminary data.</text>
</comment>
<dbReference type="InterPro" id="IPR001647">
    <property type="entry name" value="HTH_TetR"/>
</dbReference>
<accession>A0A367VD21</accession>
<dbReference type="SUPFAM" id="SSF48498">
    <property type="entry name" value="Tetracyclin repressor-like, C-terminal domain"/>
    <property type="match status" value="1"/>
</dbReference>
<dbReference type="Gene3D" id="1.10.357.10">
    <property type="entry name" value="Tetracycline Repressor, domain 2"/>
    <property type="match status" value="1"/>
</dbReference>
<dbReference type="PANTHER" id="PTHR30055:SF226">
    <property type="entry name" value="HTH-TYPE TRANSCRIPTIONAL REGULATOR PKSA"/>
    <property type="match status" value="1"/>
</dbReference>
<dbReference type="RefSeq" id="WP_062957776.1">
    <property type="nucleotide sequence ID" value="NZ_JPWB01000003.1"/>
</dbReference>
<evidence type="ECO:0000313" key="5">
    <source>
        <dbReference type="Proteomes" id="UP000253061"/>
    </source>
</evidence>
<dbReference type="Proteomes" id="UP000253061">
    <property type="component" value="Unassembled WGS sequence"/>
</dbReference>
<organism evidence="4 5">
    <name type="scientific">Thalassospira profundimaris</name>
    <dbReference type="NCBI Taxonomy" id="502049"/>
    <lineage>
        <taxon>Bacteria</taxon>
        <taxon>Pseudomonadati</taxon>
        <taxon>Pseudomonadota</taxon>
        <taxon>Alphaproteobacteria</taxon>
        <taxon>Rhodospirillales</taxon>
        <taxon>Thalassospiraceae</taxon>
        <taxon>Thalassospira</taxon>
    </lineage>
</organism>
<dbReference type="InterPro" id="IPR036271">
    <property type="entry name" value="Tet_transcr_reg_TetR-rel_C_sf"/>
</dbReference>
<dbReference type="SUPFAM" id="SSF46689">
    <property type="entry name" value="Homeodomain-like"/>
    <property type="match status" value="1"/>
</dbReference>